<dbReference type="PANTHER" id="PTHR30073">
    <property type="entry name" value="ASPARTATE--AMMONIA LIGASE"/>
    <property type="match status" value="1"/>
</dbReference>
<reference evidence="5 6" key="1">
    <citation type="submission" date="2018-06" db="EMBL/GenBank/DDBJ databases">
        <authorList>
            <consortium name="Pathogen Informatics"/>
            <person name="Doyle S."/>
        </authorList>
    </citation>
    <scope>NUCLEOTIDE SEQUENCE [LARGE SCALE GENOMIC DNA]</scope>
    <source>
        <strain evidence="5 6">NCTC8105</strain>
    </source>
</reference>
<dbReference type="GO" id="GO:0006529">
    <property type="term" value="P:asparagine biosynthetic process"/>
    <property type="evidence" value="ECO:0007669"/>
    <property type="project" value="InterPro"/>
</dbReference>
<sequence length="89" mass="10125">MKKQFIQKQQQISFVKSSFSRQLEKQLGLIEVQAPILSRLGDGTQDNLSGSEKAVQVKVKTLPQDTFEVVHSLAKWKRKTLGMHDFGPR</sequence>
<dbReference type="Pfam" id="PF03590">
    <property type="entry name" value="AsnA"/>
    <property type="match status" value="1"/>
</dbReference>
<keyword evidence="3" id="KW-0547">Nucleotide-binding</keyword>
<name>A0A377PRM1_HAFAL</name>
<dbReference type="EC" id="6.3.1.1" evidence="5"/>
<dbReference type="InterPro" id="IPR004618">
    <property type="entry name" value="AsnA"/>
</dbReference>
<dbReference type="Gene3D" id="3.30.930.10">
    <property type="entry name" value="Bira Bifunctional Protein, Domain 2"/>
    <property type="match status" value="1"/>
</dbReference>
<evidence type="ECO:0000256" key="2">
    <source>
        <dbReference type="ARBA" id="ARBA00022598"/>
    </source>
</evidence>
<keyword evidence="1" id="KW-0963">Cytoplasm</keyword>
<dbReference type="AlphaFoldDB" id="A0A377PRM1"/>
<evidence type="ECO:0000256" key="4">
    <source>
        <dbReference type="ARBA" id="ARBA00022840"/>
    </source>
</evidence>
<dbReference type="GO" id="GO:0005524">
    <property type="term" value="F:ATP binding"/>
    <property type="evidence" value="ECO:0007669"/>
    <property type="project" value="UniProtKB-KW"/>
</dbReference>
<keyword evidence="2 5" id="KW-0436">Ligase</keyword>
<accession>A0A377PRM1</accession>
<dbReference type="EMBL" id="UGHP01000001">
    <property type="protein sequence ID" value="STQ82850.1"/>
    <property type="molecule type" value="Genomic_DNA"/>
</dbReference>
<dbReference type="GO" id="GO:0004071">
    <property type="term" value="F:aspartate-ammonia ligase activity"/>
    <property type="evidence" value="ECO:0007669"/>
    <property type="project" value="UniProtKB-EC"/>
</dbReference>
<keyword evidence="4" id="KW-0067">ATP-binding</keyword>
<gene>
    <name evidence="5" type="primary">asnA_2</name>
    <name evidence="5" type="ORF">NCTC8105_05081</name>
</gene>
<proteinExistence type="predicted"/>
<dbReference type="SUPFAM" id="SSF55681">
    <property type="entry name" value="Class II aaRS and biotin synthetases"/>
    <property type="match status" value="1"/>
</dbReference>
<evidence type="ECO:0000256" key="3">
    <source>
        <dbReference type="ARBA" id="ARBA00022741"/>
    </source>
</evidence>
<dbReference type="InterPro" id="IPR045864">
    <property type="entry name" value="aa-tRNA-synth_II/BPL/LPL"/>
</dbReference>
<dbReference type="Proteomes" id="UP000254821">
    <property type="component" value="Unassembled WGS sequence"/>
</dbReference>
<evidence type="ECO:0000313" key="6">
    <source>
        <dbReference type="Proteomes" id="UP000254821"/>
    </source>
</evidence>
<dbReference type="GO" id="GO:0005829">
    <property type="term" value="C:cytosol"/>
    <property type="evidence" value="ECO:0007669"/>
    <property type="project" value="TreeGrafter"/>
</dbReference>
<organism evidence="5 6">
    <name type="scientific">Hafnia alvei</name>
    <dbReference type="NCBI Taxonomy" id="569"/>
    <lineage>
        <taxon>Bacteria</taxon>
        <taxon>Pseudomonadati</taxon>
        <taxon>Pseudomonadota</taxon>
        <taxon>Gammaproteobacteria</taxon>
        <taxon>Enterobacterales</taxon>
        <taxon>Hafniaceae</taxon>
        <taxon>Hafnia</taxon>
    </lineage>
</organism>
<evidence type="ECO:0000313" key="5">
    <source>
        <dbReference type="EMBL" id="STQ82850.1"/>
    </source>
</evidence>
<evidence type="ECO:0000256" key="1">
    <source>
        <dbReference type="ARBA" id="ARBA00022490"/>
    </source>
</evidence>
<dbReference type="PANTHER" id="PTHR30073:SF5">
    <property type="entry name" value="ASPARTATE--AMMONIA LIGASE"/>
    <property type="match status" value="1"/>
</dbReference>
<protein>
    <submittedName>
        <fullName evidence="5">Aspartate--ammonia ligase</fullName>
        <ecNumber evidence="5">6.3.1.1</ecNumber>
    </submittedName>
</protein>